<name>E6QCV6_9ZZZZ</name>
<dbReference type="AlphaFoldDB" id="E6QCV6"/>
<organism evidence="1">
    <name type="scientific">mine drainage metagenome</name>
    <dbReference type="NCBI Taxonomy" id="410659"/>
    <lineage>
        <taxon>unclassified sequences</taxon>
        <taxon>metagenomes</taxon>
        <taxon>ecological metagenomes</taxon>
    </lineage>
</organism>
<protein>
    <recommendedName>
        <fullName evidence="2">Protein containing DUF1814</fullName>
    </recommendedName>
</protein>
<reference evidence="1" key="1">
    <citation type="submission" date="2009-10" db="EMBL/GenBank/DDBJ databases">
        <title>Diversity of trophic interactions inside an arsenic-rich microbial ecosystem.</title>
        <authorList>
            <person name="Bertin P.N."/>
            <person name="Heinrich-Salmeron A."/>
            <person name="Pelletier E."/>
            <person name="Goulhen-Chollet F."/>
            <person name="Arsene-Ploetze F."/>
            <person name="Gallien S."/>
            <person name="Calteau A."/>
            <person name="Vallenet D."/>
            <person name="Casiot C."/>
            <person name="Chane-Woon-Ming B."/>
            <person name="Giloteaux L."/>
            <person name="Barakat M."/>
            <person name="Bonnefoy V."/>
            <person name="Bruneel O."/>
            <person name="Chandler M."/>
            <person name="Cleiss J."/>
            <person name="Duran R."/>
            <person name="Elbaz-Poulichet F."/>
            <person name="Fonknechten N."/>
            <person name="Lauga B."/>
            <person name="Mornico D."/>
            <person name="Ortet P."/>
            <person name="Schaeffer C."/>
            <person name="Siguier P."/>
            <person name="Alexander Thil Smith A."/>
            <person name="Van Dorsselaer A."/>
            <person name="Weissenbach J."/>
            <person name="Medigue C."/>
            <person name="Le Paslier D."/>
        </authorList>
    </citation>
    <scope>NUCLEOTIDE SEQUENCE</scope>
</reference>
<dbReference type="InterPro" id="IPR014942">
    <property type="entry name" value="AbiEii"/>
</dbReference>
<dbReference type="Pfam" id="PF08843">
    <property type="entry name" value="AbiEii"/>
    <property type="match status" value="1"/>
</dbReference>
<accession>E6QCV6</accession>
<evidence type="ECO:0008006" key="2">
    <source>
        <dbReference type="Google" id="ProtNLM"/>
    </source>
</evidence>
<proteinExistence type="predicted"/>
<dbReference type="EMBL" id="CABP01000092">
    <property type="protein sequence ID" value="CBI05032.1"/>
    <property type="molecule type" value="Genomic_DNA"/>
</dbReference>
<sequence>MDSSRLQSWEPLFDRAMSAIDSLPPHLPKLEWTIGGGTVLMFQYRHRFSRDVDIFITDAQYLTALSPRLNDKVEDLTTQYREDSQHVKLIFGDLGEVDFVAAPRLVVNSTQAATIHGRSVLLDKPEEIIAKKCFYRADGFTARDVFDMAVFLAKDPAAVKKNLDILTARADDIQRRLEFYATNKAHWDKEIGRISPLPGFSHYPQQALSKVQKFYASPERWLRSQALTR</sequence>
<gene>
    <name evidence="1" type="ORF">CARN5_1533</name>
</gene>
<comment type="caution">
    <text evidence="1">The sequence shown here is derived from an EMBL/GenBank/DDBJ whole genome shotgun (WGS) entry which is preliminary data.</text>
</comment>
<evidence type="ECO:0000313" key="1">
    <source>
        <dbReference type="EMBL" id="CBI05032.1"/>
    </source>
</evidence>